<dbReference type="RefSeq" id="WP_186816604.1">
    <property type="nucleotide sequence ID" value="NZ_BAAARM010000005.1"/>
</dbReference>
<dbReference type="InterPro" id="IPR036890">
    <property type="entry name" value="HATPase_C_sf"/>
</dbReference>
<protein>
    <recommendedName>
        <fullName evidence="2">Histidine kinase/HSP90-like ATPase domain-containing protein</fullName>
    </recommendedName>
</protein>
<keyword evidence="4" id="KW-1185">Reference proteome</keyword>
<dbReference type="GO" id="GO:0004674">
    <property type="term" value="F:protein serine/threonine kinase activity"/>
    <property type="evidence" value="ECO:0007669"/>
    <property type="project" value="UniProtKB-KW"/>
</dbReference>
<evidence type="ECO:0000259" key="2">
    <source>
        <dbReference type="Pfam" id="PF13581"/>
    </source>
</evidence>
<reference evidence="3 4" key="1">
    <citation type="submission" date="2019-07" db="EMBL/GenBank/DDBJ databases">
        <title>Whole genome shotgun sequence of Cellulomonas aerilata NBRC 106308.</title>
        <authorList>
            <person name="Hosoyama A."/>
            <person name="Uohara A."/>
            <person name="Ohji S."/>
            <person name="Ichikawa N."/>
        </authorList>
    </citation>
    <scope>NUCLEOTIDE SEQUENCE [LARGE SCALE GENOMIC DNA]</scope>
    <source>
        <strain evidence="3 4">NBRC 106308</strain>
    </source>
</reference>
<evidence type="ECO:0000313" key="4">
    <source>
        <dbReference type="Proteomes" id="UP000321181"/>
    </source>
</evidence>
<dbReference type="Gene3D" id="3.30.565.10">
    <property type="entry name" value="Histidine kinase-like ATPase, C-terminal domain"/>
    <property type="match status" value="1"/>
</dbReference>
<dbReference type="PANTHER" id="PTHR35526:SF3">
    <property type="entry name" value="ANTI-SIGMA-F FACTOR RSBW"/>
    <property type="match status" value="1"/>
</dbReference>
<comment type="caution">
    <text evidence="3">The sequence shown here is derived from an EMBL/GenBank/DDBJ whole genome shotgun (WGS) entry which is preliminary data.</text>
</comment>
<dbReference type="CDD" id="cd16936">
    <property type="entry name" value="HATPase_RsbW-like"/>
    <property type="match status" value="1"/>
</dbReference>
<organism evidence="3 4">
    <name type="scientific">Cellulomonas aerilata</name>
    <dbReference type="NCBI Taxonomy" id="515326"/>
    <lineage>
        <taxon>Bacteria</taxon>
        <taxon>Bacillati</taxon>
        <taxon>Actinomycetota</taxon>
        <taxon>Actinomycetes</taxon>
        <taxon>Micrococcales</taxon>
        <taxon>Cellulomonadaceae</taxon>
        <taxon>Cellulomonas</taxon>
    </lineage>
</organism>
<dbReference type="EMBL" id="BJYY01000018">
    <property type="protein sequence ID" value="GEO35229.1"/>
    <property type="molecule type" value="Genomic_DNA"/>
</dbReference>
<keyword evidence="1" id="KW-0808">Transferase</keyword>
<dbReference type="SUPFAM" id="SSF55874">
    <property type="entry name" value="ATPase domain of HSP90 chaperone/DNA topoisomerase II/histidine kinase"/>
    <property type="match status" value="1"/>
</dbReference>
<keyword evidence="1" id="KW-0418">Kinase</keyword>
<evidence type="ECO:0000256" key="1">
    <source>
        <dbReference type="ARBA" id="ARBA00022527"/>
    </source>
</evidence>
<gene>
    <name evidence="3" type="ORF">CAE01nite_29540</name>
</gene>
<dbReference type="InterPro" id="IPR003594">
    <property type="entry name" value="HATPase_dom"/>
</dbReference>
<accession>A0A512DFF4</accession>
<dbReference type="InterPro" id="IPR050267">
    <property type="entry name" value="Anti-sigma-factor_SerPK"/>
</dbReference>
<dbReference type="PANTHER" id="PTHR35526">
    <property type="entry name" value="ANTI-SIGMA-F FACTOR RSBW-RELATED"/>
    <property type="match status" value="1"/>
</dbReference>
<keyword evidence="1" id="KW-0723">Serine/threonine-protein kinase</keyword>
<evidence type="ECO:0000313" key="3">
    <source>
        <dbReference type="EMBL" id="GEO35229.1"/>
    </source>
</evidence>
<feature type="domain" description="Histidine kinase/HSP90-like ATPase" evidence="2">
    <location>
        <begin position="5"/>
        <end position="119"/>
    </location>
</feature>
<proteinExistence type="predicted"/>
<dbReference type="Proteomes" id="UP000321181">
    <property type="component" value="Unassembled WGS sequence"/>
</dbReference>
<name>A0A512DFF4_9CELL</name>
<dbReference type="Pfam" id="PF13581">
    <property type="entry name" value="HATPase_c_2"/>
    <property type="match status" value="1"/>
</dbReference>
<dbReference type="AlphaFoldDB" id="A0A512DFF4"/>
<sequence>MSLAISARTELVREGRRWVTAQAVRCGASPAALATITLLSSELVANAVLHGPADGAIVVRARAAGPVFRVEVDDDGHASPRVRHAAPGDAGGRGMFLVDARAARWGCYQRSPSGKTVWFEARM</sequence>